<dbReference type="RefSeq" id="WP_052584147.1">
    <property type="nucleotide sequence ID" value="NZ_FSFL01000026.1"/>
</dbReference>
<comment type="caution">
    <text evidence="1">The sequence shown here is derived from an EMBL/GenBank/DDBJ whole genome shotgun (WGS) entry which is preliminary data.</text>
</comment>
<name>A0AB38CSU3_9MYCO</name>
<gene>
    <name evidence="1" type="ORF">SAMEA2070301_00269</name>
</gene>
<dbReference type="AlphaFoldDB" id="A0AB38CSU3"/>
<proteinExistence type="predicted"/>
<evidence type="ECO:0000313" key="2">
    <source>
        <dbReference type="Proteomes" id="UP000185210"/>
    </source>
</evidence>
<evidence type="ECO:0000313" key="1">
    <source>
        <dbReference type="EMBL" id="SIA11039.1"/>
    </source>
</evidence>
<protein>
    <recommendedName>
        <fullName evidence="3">HK97 gp10 family phage protein</fullName>
    </recommendedName>
</protein>
<accession>A0AB38CSU3</accession>
<dbReference type="EMBL" id="FSHM01000001">
    <property type="protein sequence ID" value="SIA11039.1"/>
    <property type="molecule type" value="Genomic_DNA"/>
</dbReference>
<sequence length="129" mass="14637">MDDIHIPKPNPALTAILKSPKMARIVRLKTEYAKVRYRAIVAKRSRRLAASARVKLSIGGYKNDRWVGQLIVGEGLKYGASHEFGHEAARSTESGQYVERFPARRRAVRKRKARAAKDLKQVLRSLRNS</sequence>
<reference evidence="1 2" key="1">
    <citation type="submission" date="2016-11" db="EMBL/GenBank/DDBJ databases">
        <authorList>
            <consortium name="Pathogen Informatics"/>
        </authorList>
    </citation>
    <scope>NUCLEOTIDE SEQUENCE [LARGE SCALE GENOMIC DNA]</scope>
    <source>
        <strain evidence="1 2">104</strain>
    </source>
</reference>
<dbReference type="Proteomes" id="UP000185210">
    <property type="component" value="Unassembled WGS sequence"/>
</dbReference>
<evidence type="ECO:0008006" key="3">
    <source>
        <dbReference type="Google" id="ProtNLM"/>
    </source>
</evidence>
<organism evidence="1 2">
    <name type="scientific">Mycobacteroides abscessus subsp. abscessus</name>
    <dbReference type="NCBI Taxonomy" id="1185650"/>
    <lineage>
        <taxon>Bacteria</taxon>
        <taxon>Bacillati</taxon>
        <taxon>Actinomycetota</taxon>
        <taxon>Actinomycetes</taxon>
        <taxon>Mycobacteriales</taxon>
        <taxon>Mycobacteriaceae</taxon>
        <taxon>Mycobacteroides</taxon>
        <taxon>Mycobacteroides abscessus</taxon>
    </lineage>
</organism>